<dbReference type="Pfam" id="PF04759">
    <property type="entry name" value="DUF617"/>
    <property type="match status" value="1"/>
</dbReference>
<dbReference type="NCBIfam" id="TIGR01570">
    <property type="entry name" value="A_thal_3588"/>
    <property type="match status" value="1"/>
</dbReference>
<dbReference type="PANTHER" id="PTHR31696:SF3">
    <property type="entry name" value="OS09G0463600 PROTEIN"/>
    <property type="match status" value="1"/>
</dbReference>
<organism evidence="1 2">
    <name type="scientific">Gossypium barbadense</name>
    <name type="common">Sea Island cotton</name>
    <name type="synonym">Hibiscus barbadensis</name>
    <dbReference type="NCBI Taxonomy" id="3634"/>
    <lineage>
        <taxon>Eukaryota</taxon>
        <taxon>Viridiplantae</taxon>
        <taxon>Streptophyta</taxon>
        <taxon>Embryophyta</taxon>
        <taxon>Tracheophyta</taxon>
        <taxon>Spermatophyta</taxon>
        <taxon>Magnoliopsida</taxon>
        <taxon>eudicotyledons</taxon>
        <taxon>Gunneridae</taxon>
        <taxon>Pentapetalae</taxon>
        <taxon>rosids</taxon>
        <taxon>malvids</taxon>
        <taxon>Malvales</taxon>
        <taxon>Malvaceae</taxon>
        <taxon>Malvoideae</taxon>
        <taxon>Gossypium</taxon>
    </lineage>
</organism>
<protein>
    <submittedName>
        <fullName evidence="1">Uncharacterized protein</fullName>
    </submittedName>
</protein>
<reference evidence="1 2" key="1">
    <citation type="submission" date="2015-01" db="EMBL/GenBank/DDBJ databases">
        <title>Genome of allotetraploid Gossypium barbadense reveals genomic plasticity and fiber elongation in cotton evolution.</title>
        <authorList>
            <person name="Chen X."/>
            <person name="Liu X."/>
            <person name="Zhao B."/>
            <person name="Zheng H."/>
            <person name="Hu Y."/>
            <person name="Lu G."/>
            <person name="Yang C."/>
            <person name="Chen J."/>
            <person name="Shan C."/>
            <person name="Zhang L."/>
            <person name="Zhou Y."/>
            <person name="Wang L."/>
            <person name="Guo W."/>
            <person name="Bai Y."/>
            <person name="Ruan J."/>
            <person name="Shangguan X."/>
            <person name="Mao Y."/>
            <person name="Jiang J."/>
            <person name="Zhu Y."/>
            <person name="Lei J."/>
            <person name="Kang H."/>
            <person name="Chen S."/>
            <person name="He X."/>
            <person name="Wang R."/>
            <person name="Wang Y."/>
            <person name="Chen J."/>
            <person name="Wang L."/>
            <person name="Yu S."/>
            <person name="Wang B."/>
            <person name="Wei J."/>
            <person name="Song S."/>
            <person name="Lu X."/>
            <person name="Gao Z."/>
            <person name="Gu W."/>
            <person name="Deng X."/>
            <person name="Ma D."/>
            <person name="Wang S."/>
            <person name="Liang W."/>
            <person name="Fang L."/>
            <person name="Cai C."/>
            <person name="Zhu X."/>
            <person name="Zhou B."/>
            <person name="Zhang Y."/>
            <person name="Chen Z."/>
            <person name="Xu S."/>
            <person name="Zhu R."/>
            <person name="Wang S."/>
            <person name="Zhang T."/>
            <person name="Zhao G."/>
        </authorList>
    </citation>
    <scope>NUCLEOTIDE SEQUENCE [LARGE SCALE GENOMIC DNA]</scope>
    <source>
        <strain evidence="2">cv. Xinhai21</strain>
        <tissue evidence="1">Leaf</tissue>
    </source>
</reference>
<dbReference type="PANTHER" id="PTHR31696">
    <property type="entry name" value="PROTEIN MIZU-KUSSEI 1"/>
    <property type="match status" value="1"/>
</dbReference>
<evidence type="ECO:0000313" key="1">
    <source>
        <dbReference type="EMBL" id="PPR92216.1"/>
    </source>
</evidence>
<accession>A0A2P5WMA0</accession>
<dbReference type="GO" id="GO:0010274">
    <property type="term" value="P:hydrotropism"/>
    <property type="evidence" value="ECO:0007669"/>
    <property type="project" value="InterPro"/>
</dbReference>
<dbReference type="InterPro" id="IPR006460">
    <property type="entry name" value="MIZ1-like_pln"/>
</dbReference>
<evidence type="ECO:0000313" key="2">
    <source>
        <dbReference type="Proteomes" id="UP000239757"/>
    </source>
</evidence>
<gene>
    <name evidence="1" type="ORF">GOBAR_AA28455</name>
</gene>
<name>A0A2P5WMA0_GOSBA</name>
<dbReference type="Proteomes" id="UP000239757">
    <property type="component" value="Unassembled WGS sequence"/>
</dbReference>
<sequence>MPPPLQSSPYFPMDNPTILSLLHPTPGEKHKNSSNGGALLRMFKLFPMLTSGCKMGKPRRKPLLNHTAATCTIFGYRKGRVFLAIQADPKCVPMLVIELPMLTSVLQKEMESDVVRIALESDTKTHKKKLLEEFVWAVYCNGRKMGHSIRKKHLCDDELHVTQLLRGVSTGAGVLPTLNHKESSDGELTYMRARFERVVGSKDSEALHMINPDGAPGPELIAANTKQKKMSYPRWWGFDVGTEELAIGCGEYIRLSTQEKHFLSIHPSLSYSPYPMNFLPMHSRAMVPATMPKIKISKSTAITGPKEAWLVLLELYGCCVSVTGGGCWINGIAISELTHKSTPFYPSLCF</sequence>
<dbReference type="EMBL" id="KZ667116">
    <property type="protein sequence ID" value="PPR92216.1"/>
    <property type="molecule type" value="Genomic_DNA"/>
</dbReference>
<proteinExistence type="predicted"/>
<dbReference type="AlphaFoldDB" id="A0A2P5WMA0"/>
<dbReference type="OrthoDB" id="952018at2759"/>